<reference evidence="1 2" key="1">
    <citation type="journal article" date="2016" name="Sci. Rep.">
        <title>The Dendrobium catenatum Lindl. genome sequence provides insights into polysaccharide synthase, floral development and adaptive evolution.</title>
        <authorList>
            <person name="Zhang G.Q."/>
            <person name="Xu Q."/>
            <person name="Bian C."/>
            <person name="Tsai W.C."/>
            <person name="Yeh C.M."/>
            <person name="Liu K.W."/>
            <person name="Yoshida K."/>
            <person name="Zhang L.S."/>
            <person name="Chang S.B."/>
            <person name="Chen F."/>
            <person name="Shi Y."/>
            <person name="Su Y.Y."/>
            <person name="Zhang Y.Q."/>
            <person name="Chen L.J."/>
            <person name="Yin Y."/>
            <person name="Lin M."/>
            <person name="Huang H."/>
            <person name="Deng H."/>
            <person name="Wang Z.W."/>
            <person name="Zhu S.L."/>
            <person name="Zhao X."/>
            <person name="Deng C."/>
            <person name="Niu S.C."/>
            <person name="Huang J."/>
            <person name="Wang M."/>
            <person name="Liu G.H."/>
            <person name="Yang H.J."/>
            <person name="Xiao X.J."/>
            <person name="Hsiao Y.Y."/>
            <person name="Wu W.L."/>
            <person name="Chen Y.Y."/>
            <person name="Mitsuda N."/>
            <person name="Ohme-Takagi M."/>
            <person name="Luo Y.B."/>
            <person name="Van de Peer Y."/>
            <person name="Liu Z.J."/>
        </authorList>
    </citation>
    <scope>NUCLEOTIDE SEQUENCE [LARGE SCALE GENOMIC DNA]</scope>
    <source>
        <tissue evidence="1">The whole plant</tissue>
    </source>
</reference>
<evidence type="ECO:0000313" key="1">
    <source>
        <dbReference type="EMBL" id="PKU76324.1"/>
    </source>
</evidence>
<evidence type="ECO:0000313" key="2">
    <source>
        <dbReference type="Proteomes" id="UP000233837"/>
    </source>
</evidence>
<protein>
    <submittedName>
        <fullName evidence="1">Uncharacterized protein</fullName>
    </submittedName>
</protein>
<dbReference type="Proteomes" id="UP000233837">
    <property type="component" value="Unassembled WGS sequence"/>
</dbReference>
<reference evidence="1 2" key="2">
    <citation type="journal article" date="2017" name="Nature">
        <title>The Apostasia genome and the evolution of orchids.</title>
        <authorList>
            <person name="Zhang G.Q."/>
            <person name="Liu K.W."/>
            <person name="Li Z."/>
            <person name="Lohaus R."/>
            <person name="Hsiao Y.Y."/>
            <person name="Niu S.C."/>
            <person name="Wang J.Y."/>
            <person name="Lin Y.C."/>
            <person name="Xu Q."/>
            <person name="Chen L.J."/>
            <person name="Yoshida K."/>
            <person name="Fujiwara S."/>
            <person name="Wang Z.W."/>
            <person name="Zhang Y.Q."/>
            <person name="Mitsuda N."/>
            <person name="Wang M."/>
            <person name="Liu G.H."/>
            <person name="Pecoraro L."/>
            <person name="Huang H.X."/>
            <person name="Xiao X.J."/>
            <person name="Lin M."/>
            <person name="Wu X.Y."/>
            <person name="Wu W.L."/>
            <person name="Chen Y.Y."/>
            <person name="Chang S.B."/>
            <person name="Sakamoto S."/>
            <person name="Ohme-Takagi M."/>
            <person name="Yagi M."/>
            <person name="Zeng S.J."/>
            <person name="Shen C.Y."/>
            <person name="Yeh C.M."/>
            <person name="Luo Y.B."/>
            <person name="Tsai W.C."/>
            <person name="Van de Peer Y."/>
            <person name="Liu Z.J."/>
        </authorList>
    </citation>
    <scope>NUCLEOTIDE SEQUENCE [LARGE SCALE GENOMIC DNA]</scope>
    <source>
        <tissue evidence="1">The whole plant</tissue>
    </source>
</reference>
<organism evidence="1 2">
    <name type="scientific">Dendrobium catenatum</name>
    <dbReference type="NCBI Taxonomy" id="906689"/>
    <lineage>
        <taxon>Eukaryota</taxon>
        <taxon>Viridiplantae</taxon>
        <taxon>Streptophyta</taxon>
        <taxon>Embryophyta</taxon>
        <taxon>Tracheophyta</taxon>
        <taxon>Spermatophyta</taxon>
        <taxon>Magnoliopsida</taxon>
        <taxon>Liliopsida</taxon>
        <taxon>Asparagales</taxon>
        <taxon>Orchidaceae</taxon>
        <taxon>Epidendroideae</taxon>
        <taxon>Malaxideae</taxon>
        <taxon>Dendrobiinae</taxon>
        <taxon>Dendrobium</taxon>
    </lineage>
</organism>
<proteinExistence type="predicted"/>
<sequence length="63" mass="7345">MRAFLPSQMKGLTCMPLVCSLARQTFMKWDIVWMIFVSLDICIASAREQMHCSMFTKIYDICC</sequence>
<dbReference type="EMBL" id="KZ502540">
    <property type="protein sequence ID" value="PKU76324.1"/>
    <property type="molecule type" value="Genomic_DNA"/>
</dbReference>
<gene>
    <name evidence="1" type="ORF">MA16_Dca025113</name>
</gene>
<name>A0A2I0WKY3_9ASPA</name>
<dbReference type="AlphaFoldDB" id="A0A2I0WKY3"/>
<keyword evidence="2" id="KW-1185">Reference proteome</keyword>
<accession>A0A2I0WKY3</accession>